<evidence type="ECO:0000256" key="2">
    <source>
        <dbReference type="ARBA" id="ARBA00022448"/>
    </source>
</evidence>
<comment type="similarity">
    <text evidence="8 9">Belongs to the TRAP transporter small permease family.</text>
</comment>
<keyword evidence="4 9" id="KW-0997">Cell inner membrane</keyword>
<protein>
    <recommendedName>
        <fullName evidence="9">TRAP transporter small permease protein</fullName>
    </recommendedName>
</protein>
<dbReference type="InterPro" id="IPR055348">
    <property type="entry name" value="DctQ"/>
</dbReference>
<evidence type="ECO:0000256" key="1">
    <source>
        <dbReference type="ARBA" id="ARBA00004429"/>
    </source>
</evidence>
<evidence type="ECO:0000256" key="5">
    <source>
        <dbReference type="ARBA" id="ARBA00022692"/>
    </source>
</evidence>
<dbReference type="GO" id="GO:0005886">
    <property type="term" value="C:plasma membrane"/>
    <property type="evidence" value="ECO:0007669"/>
    <property type="project" value="UniProtKB-SubCell"/>
</dbReference>
<comment type="function">
    <text evidence="9">Part of the tripartite ATP-independent periplasmic (TRAP) transport system.</text>
</comment>
<evidence type="ECO:0000256" key="9">
    <source>
        <dbReference type="RuleBase" id="RU369079"/>
    </source>
</evidence>
<comment type="subcellular location">
    <subcellularLocation>
        <location evidence="1 9">Cell inner membrane</location>
        <topology evidence="1 9">Multi-pass membrane protein</topology>
    </subcellularLocation>
</comment>
<evidence type="ECO:0000256" key="4">
    <source>
        <dbReference type="ARBA" id="ARBA00022519"/>
    </source>
</evidence>
<keyword evidence="2 9" id="KW-0813">Transport</keyword>
<evidence type="ECO:0000313" key="11">
    <source>
        <dbReference type="EMBL" id="PXW64752.1"/>
    </source>
</evidence>
<accession>A0A2V3UHB4</accession>
<comment type="caution">
    <text evidence="11">The sequence shown here is derived from an EMBL/GenBank/DDBJ whole genome shotgun (WGS) entry which is preliminary data.</text>
</comment>
<feature type="transmembrane region" description="Helical" evidence="9">
    <location>
        <begin position="51"/>
        <end position="68"/>
    </location>
</feature>
<name>A0A2V3UHB4_9HYPH</name>
<dbReference type="EMBL" id="QJJK01000001">
    <property type="protein sequence ID" value="PXW64752.1"/>
    <property type="molecule type" value="Genomic_DNA"/>
</dbReference>
<feature type="transmembrane region" description="Helical" evidence="9">
    <location>
        <begin position="12"/>
        <end position="31"/>
    </location>
</feature>
<evidence type="ECO:0000259" key="10">
    <source>
        <dbReference type="Pfam" id="PF04290"/>
    </source>
</evidence>
<dbReference type="AlphaFoldDB" id="A0A2V3UHB4"/>
<comment type="subunit">
    <text evidence="9">The complex comprises the extracytoplasmic solute receptor protein and the two transmembrane proteins.</text>
</comment>
<feature type="domain" description="Tripartite ATP-independent periplasmic transporters DctQ component" evidence="10">
    <location>
        <begin position="26"/>
        <end position="151"/>
    </location>
</feature>
<dbReference type="GO" id="GO:0022857">
    <property type="term" value="F:transmembrane transporter activity"/>
    <property type="evidence" value="ECO:0007669"/>
    <property type="project" value="UniProtKB-UniRule"/>
</dbReference>
<keyword evidence="3" id="KW-1003">Cell membrane</keyword>
<evidence type="ECO:0000256" key="3">
    <source>
        <dbReference type="ARBA" id="ARBA00022475"/>
    </source>
</evidence>
<reference evidence="11 12" key="1">
    <citation type="submission" date="2018-05" db="EMBL/GenBank/DDBJ databases">
        <title>Genomic Encyclopedia of Type Strains, Phase IV (KMG-IV): sequencing the most valuable type-strain genomes for metagenomic binning, comparative biology and taxonomic classification.</title>
        <authorList>
            <person name="Goeker M."/>
        </authorList>
    </citation>
    <scope>NUCLEOTIDE SEQUENCE [LARGE SCALE GENOMIC DNA]</scope>
    <source>
        <strain evidence="11 12">DSM 6462</strain>
    </source>
</reference>
<feature type="transmembrane region" description="Helical" evidence="9">
    <location>
        <begin position="89"/>
        <end position="110"/>
    </location>
</feature>
<dbReference type="PANTHER" id="PTHR35011">
    <property type="entry name" value="2,3-DIKETO-L-GULONATE TRAP TRANSPORTER SMALL PERMEASE PROTEIN YIAM"/>
    <property type="match status" value="1"/>
</dbReference>
<keyword evidence="12" id="KW-1185">Reference proteome</keyword>
<evidence type="ECO:0000313" key="12">
    <source>
        <dbReference type="Proteomes" id="UP000248021"/>
    </source>
</evidence>
<keyword evidence="6 9" id="KW-1133">Transmembrane helix</keyword>
<keyword evidence="7 9" id="KW-0472">Membrane</keyword>
<dbReference type="OrthoDB" id="7843639at2"/>
<evidence type="ECO:0000256" key="8">
    <source>
        <dbReference type="ARBA" id="ARBA00038436"/>
    </source>
</evidence>
<dbReference type="InterPro" id="IPR007387">
    <property type="entry name" value="TRAP_DctQ"/>
</dbReference>
<dbReference type="Proteomes" id="UP000248021">
    <property type="component" value="Unassembled WGS sequence"/>
</dbReference>
<evidence type="ECO:0000256" key="6">
    <source>
        <dbReference type="ARBA" id="ARBA00022989"/>
    </source>
</evidence>
<keyword evidence="5 9" id="KW-0812">Transmembrane</keyword>
<evidence type="ECO:0000256" key="7">
    <source>
        <dbReference type="ARBA" id="ARBA00023136"/>
    </source>
</evidence>
<organism evidence="11 12">
    <name type="scientific">Chelatococcus asaccharovorans</name>
    <dbReference type="NCBI Taxonomy" id="28210"/>
    <lineage>
        <taxon>Bacteria</taxon>
        <taxon>Pseudomonadati</taxon>
        <taxon>Pseudomonadota</taxon>
        <taxon>Alphaproteobacteria</taxon>
        <taxon>Hyphomicrobiales</taxon>
        <taxon>Chelatococcaceae</taxon>
        <taxon>Chelatococcus</taxon>
    </lineage>
</organism>
<feature type="transmembrane region" description="Helical" evidence="9">
    <location>
        <begin position="130"/>
        <end position="150"/>
    </location>
</feature>
<gene>
    <name evidence="11" type="ORF">C7450_101511</name>
</gene>
<proteinExistence type="inferred from homology"/>
<dbReference type="Pfam" id="PF04290">
    <property type="entry name" value="DctQ"/>
    <property type="match status" value="1"/>
</dbReference>
<dbReference type="RefSeq" id="WP_110372788.1">
    <property type="nucleotide sequence ID" value="NZ_CAKNFN010000001.1"/>
</dbReference>
<sequence>MNVARQYLQILWVLESLIASIALFIIAGLLLADVVGREFFNHGLFGALRGAVYAMAISGLLGFGLCVASNSHVRISALDGIVPISLRPIVTRLGDIASALICALLAYWAIRFVAGTITQNEMALSLGMPVWPFQMVLPWMFLSATSRYVVFAIWPQLRPEEPAVAA</sequence>